<organism evidence="6 7">
    <name type="scientific">Theileria equi strain WA</name>
    <dbReference type="NCBI Taxonomy" id="1537102"/>
    <lineage>
        <taxon>Eukaryota</taxon>
        <taxon>Sar</taxon>
        <taxon>Alveolata</taxon>
        <taxon>Apicomplexa</taxon>
        <taxon>Aconoidasida</taxon>
        <taxon>Piroplasmida</taxon>
        <taxon>Theileriidae</taxon>
        <taxon>Theileria</taxon>
    </lineage>
</organism>
<comment type="similarity">
    <text evidence="2">Belongs to the OXR1 family.</text>
</comment>
<dbReference type="RefSeq" id="XP_004829211.1">
    <property type="nucleotide sequence ID" value="XM_004829154.1"/>
</dbReference>
<dbReference type="Pfam" id="PF07534">
    <property type="entry name" value="TLD"/>
    <property type="match status" value="1"/>
</dbReference>
<dbReference type="InterPro" id="IPR006571">
    <property type="entry name" value="TLDc_dom"/>
</dbReference>
<keyword evidence="7" id="KW-1185">Reference proteome</keyword>
<accession>L0AVH2</accession>
<gene>
    <name evidence="6" type="ORF">BEWA_023940</name>
</gene>
<dbReference type="PANTHER" id="PTHR23354:SF62">
    <property type="entry name" value="MUSTARD, ISOFORM V"/>
    <property type="match status" value="1"/>
</dbReference>
<dbReference type="EMBL" id="CP001669">
    <property type="protein sequence ID" value="AFZ79545.1"/>
    <property type="molecule type" value="Genomic_DNA"/>
</dbReference>
<sequence length="468" mass="52113">MSLFRQGTLIRPGAIKEAVLSAYRPEPKESEPEDPFGDIFSFNLPKHRDILFRETCQYCILPSPILGILTLTRESLTFEPDVRDFNVHEKGPGYYQVHIDVENILECGCIGGPSQELVGAEDIRCNGFLQIVVKPTTDSTASDLSSIDSSAFGGFDISARSDTPGSQERNQRPRSFLSSGWSRLGSVVTSVITFNLLKSRSSGSGVPRTTTTSARESMHTSVLFGYYKKDVAYKCTSLLMDLLDSYRNETIVTNRSGITRIPFSSNRLIESWNVSNKKAKATDVKLVSDVLADSSYYETIAKNSNILTSYMLERLTERLPPSIAIREWVLSFKTDHDGISFNTFYKNLEDKENCLLLIQDTGGAVFGAFTGPIHYNVRFYGSGETFVFKFLQNELKVYTSQGNNRCFVFTNDDSIIIGGGRNPAISVGKDFLFGTSAASETFNNEQLSTTPSFAIRFMEVWTFGTFVT</sequence>
<dbReference type="Proteomes" id="UP000031512">
    <property type="component" value="Chromosome 1"/>
</dbReference>
<comment type="subcellular location">
    <subcellularLocation>
        <location evidence="1">Mitochondrion</location>
    </subcellularLocation>
</comment>
<dbReference type="GO" id="GO:0005739">
    <property type="term" value="C:mitochondrion"/>
    <property type="evidence" value="ECO:0007669"/>
    <property type="project" value="UniProtKB-SubCell"/>
</dbReference>
<keyword evidence="3" id="KW-0496">Mitochondrion</keyword>
<dbReference type="OrthoDB" id="26679at2759"/>
<protein>
    <recommendedName>
        <fullName evidence="4">Oxidation resistance protein 1</fullName>
    </recommendedName>
</protein>
<dbReference type="eggNOG" id="KOG2372">
    <property type="taxonomic scope" value="Eukaryota"/>
</dbReference>
<proteinExistence type="inferred from homology"/>
<dbReference type="SMART" id="SM00584">
    <property type="entry name" value="TLDc"/>
    <property type="match status" value="1"/>
</dbReference>
<evidence type="ECO:0000256" key="4">
    <source>
        <dbReference type="ARBA" id="ARBA00040604"/>
    </source>
</evidence>
<evidence type="ECO:0000259" key="5">
    <source>
        <dbReference type="PROSITE" id="PS51886"/>
    </source>
</evidence>
<dbReference type="PANTHER" id="PTHR23354">
    <property type="entry name" value="NUCLEOLAR PROTEIN 7/ESTROGEN RECEPTOR COACTIVATOR-RELATED"/>
    <property type="match status" value="1"/>
</dbReference>
<dbReference type="VEuPathDB" id="PiroplasmaDB:BEWA_023940"/>
<dbReference type="STRING" id="1537102.L0AVH2"/>
<dbReference type="GeneID" id="15806056"/>
<dbReference type="PROSITE" id="PS51886">
    <property type="entry name" value="TLDC"/>
    <property type="match status" value="1"/>
</dbReference>
<evidence type="ECO:0000256" key="2">
    <source>
        <dbReference type="ARBA" id="ARBA00009540"/>
    </source>
</evidence>
<reference evidence="6 7" key="1">
    <citation type="journal article" date="2012" name="BMC Genomics">
        <title>Comparative genomic analysis and phylogenetic position of Theileria equi.</title>
        <authorList>
            <person name="Kappmeyer L.S."/>
            <person name="Thiagarajan M."/>
            <person name="Herndon D.R."/>
            <person name="Ramsay J.D."/>
            <person name="Caler E."/>
            <person name="Djikeng A."/>
            <person name="Gillespie J.J."/>
            <person name="Lau A.O."/>
            <person name="Roalson E.H."/>
            <person name="Silva J.C."/>
            <person name="Silva M.G."/>
            <person name="Suarez C.E."/>
            <person name="Ueti M.W."/>
            <person name="Nene V.M."/>
            <person name="Mealey R.H."/>
            <person name="Knowles D.P."/>
            <person name="Brayton K.A."/>
        </authorList>
    </citation>
    <scope>NUCLEOTIDE SEQUENCE [LARGE SCALE GENOMIC DNA]</scope>
    <source>
        <strain evidence="6 7">WA</strain>
    </source>
</reference>
<evidence type="ECO:0000256" key="1">
    <source>
        <dbReference type="ARBA" id="ARBA00004173"/>
    </source>
</evidence>
<feature type="domain" description="TLDc" evidence="5">
    <location>
        <begin position="305"/>
        <end position="464"/>
    </location>
</feature>
<name>L0AVH2_THEEQ</name>
<dbReference type="AlphaFoldDB" id="L0AVH2"/>
<dbReference type="KEGG" id="beq:BEWA_023940"/>
<evidence type="ECO:0000313" key="6">
    <source>
        <dbReference type="EMBL" id="AFZ79545.1"/>
    </source>
</evidence>
<evidence type="ECO:0000256" key="3">
    <source>
        <dbReference type="ARBA" id="ARBA00023128"/>
    </source>
</evidence>
<evidence type="ECO:0000313" key="7">
    <source>
        <dbReference type="Proteomes" id="UP000031512"/>
    </source>
</evidence>